<dbReference type="AlphaFoldDB" id="A0A640KDA0"/>
<gene>
    <name evidence="2" type="ORF">LtaPh_0204800</name>
</gene>
<evidence type="ECO:0000256" key="1">
    <source>
        <dbReference type="SAM" id="MobiDB-lite"/>
    </source>
</evidence>
<proteinExistence type="predicted"/>
<feature type="compositionally biased region" description="Polar residues" evidence="1">
    <location>
        <begin position="316"/>
        <end position="328"/>
    </location>
</feature>
<evidence type="ECO:0000313" key="2">
    <source>
        <dbReference type="EMBL" id="GET85489.1"/>
    </source>
</evidence>
<reference evidence="2" key="1">
    <citation type="submission" date="2019-11" db="EMBL/GenBank/DDBJ databases">
        <title>Leishmania tarentolae CDS.</title>
        <authorList>
            <person name="Goto Y."/>
            <person name="Yamagishi J."/>
        </authorList>
    </citation>
    <scope>NUCLEOTIDE SEQUENCE [LARGE SCALE GENOMIC DNA]</scope>
    <source>
        <strain evidence="2">Parrot Tar II</strain>
    </source>
</reference>
<feature type="region of interest" description="Disordered" evidence="1">
    <location>
        <begin position="309"/>
        <end position="328"/>
    </location>
</feature>
<feature type="region of interest" description="Disordered" evidence="1">
    <location>
        <begin position="1"/>
        <end position="27"/>
    </location>
</feature>
<name>A0A640KDA0_LEITA</name>
<dbReference type="VEuPathDB" id="TriTrypDB:LtaPh_0204800"/>
<evidence type="ECO:0000313" key="3">
    <source>
        <dbReference type="Proteomes" id="UP000419144"/>
    </source>
</evidence>
<comment type="caution">
    <text evidence="2">The sequence shown here is derived from an EMBL/GenBank/DDBJ whole genome shotgun (WGS) entry which is preliminary data.</text>
</comment>
<dbReference type="PANTHER" id="PTHR39665">
    <property type="entry name" value="PARAFLAGELLAR ROD COMPONENT-RELATED"/>
    <property type="match status" value="1"/>
</dbReference>
<accession>A0A640KDA0</accession>
<feature type="compositionally biased region" description="Basic and acidic residues" evidence="1">
    <location>
        <begin position="13"/>
        <end position="24"/>
    </location>
</feature>
<dbReference type="OrthoDB" id="275184at2759"/>
<sequence length="395" mass="43690">MHVSPTDTHTKKKEGASHHHDRTPLSKAKRLYTTPHRPCLHLLFSILAPVSAPTLAALLSGSEGHPASPFLLPSLSLSRTSVLSVRLCFVHRMPTVFASLSSHLAYVCPQRHVMTLPPLLPLLPLLPLPKFSPTHVKISNPSRLSHRASCPFHESERRRVDLPRRSFLFFGHLRCSSRSLSVCLPGRSAASLSHTHTHTHTHRRVAPSSTAPLAHTAYTRTWSLYVTAPQKKMPNVIVTCTFNPPRVSIHGANIRQDTIDALQKALPKQTSTSMPTQRPDEPARFLLTNGSGVEQSETVNRIEDGNATADGVAEGSQENASMQNSSSRVAPEEVGNAYKSWRIELAKHYCDQKARAMMFLVIIEALEEEGFALRGTNTLTMDTEKDVTQLIFVRS</sequence>
<keyword evidence="3" id="KW-1185">Reference proteome</keyword>
<protein>
    <submittedName>
        <fullName evidence="2">Uncharacterized protein</fullName>
    </submittedName>
</protein>
<dbReference type="EMBL" id="BLBS01000002">
    <property type="protein sequence ID" value="GET85489.1"/>
    <property type="molecule type" value="Genomic_DNA"/>
</dbReference>
<dbReference type="Proteomes" id="UP000419144">
    <property type="component" value="Unassembled WGS sequence"/>
</dbReference>
<dbReference type="PANTHER" id="PTHR39665:SF1">
    <property type="entry name" value="PARAFLAGELLAR ROD COMPONENT"/>
    <property type="match status" value="1"/>
</dbReference>
<organism evidence="2 3">
    <name type="scientific">Leishmania tarentolae</name>
    <name type="common">Sauroleishmania tarentolae</name>
    <dbReference type="NCBI Taxonomy" id="5689"/>
    <lineage>
        <taxon>Eukaryota</taxon>
        <taxon>Discoba</taxon>
        <taxon>Euglenozoa</taxon>
        <taxon>Kinetoplastea</taxon>
        <taxon>Metakinetoplastina</taxon>
        <taxon>Trypanosomatida</taxon>
        <taxon>Trypanosomatidae</taxon>
        <taxon>Leishmaniinae</taxon>
        <taxon>Leishmania</taxon>
        <taxon>lizard Leishmania</taxon>
    </lineage>
</organism>